<proteinExistence type="predicted"/>
<dbReference type="EMBL" id="CCYD01002457">
    <property type="protein sequence ID" value="CEG47325.1"/>
    <property type="molecule type" value="Genomic_DNA"/>
</dbReference>
<name>A0A0P1B1S9_PLAHL</name>
<keyword evidence="2" id="KW-1185">Reference proteome</keyword>
<reference evidence="2" key="1">
    <citation type="submission" date="2014-09" db="EMBL/GenBank/DDBJ databases">
        <authorList>
            <person name="Sharma Rahul"/>
            <person name="Thines Marco"/>
        </authorList>
    </citation>
    <scope>NUCLEOTIDE SEQUENCE [LARGE SCALE GENOMIC DNA]</scope>
</reference>
<protein>
    <submittedName>
        <fullName evidence="1">Uncharacterized protein</fullName>
    </submittedName>
</protein>
<accession>A0A0P1B1S9</accession>
<dbReference type="AlphaFoldDB" id="A0A0P1B1S9"/>
<evidence type="ECO:0000313" key="2">
    <source>
        <dbReference type="Proteomes" id="UP000054928"/>
    </source>
</evidence>
<dbReference type="Proteomes" id="UP000054928">
    <property type="component" value="Unassembled WGS sequence"/>
</dbReference>
<sequence>MIIKSDAELVCTERASDSELQFAIERLSIGQPQMHMYSLRHGLDNNVSKGGMTQSSRTILMYSNLMVGCLDESIESSNAGKWVCVSAPIIAAW</sequence>
<evidence type="ECO:0000313" key="1">
    <source>
        <dbReference type="EMBL" id="CEG47325.1"/>
    </source>
</evidence>
<dbReference type="RefSeq" id="XP_036263406.1">
    <property type="nucleotide sequence ID" value="XM_036407154.1"/>
</dbReference>
<organism evidence="1 2">
    <name type="scientific">Plasmopara halstedii</name>
    <name type="common">Downy mildew of sunflower</name>
    <dbReference type="NCBI Taxonomy" id="4781"/>
    <lineage>
        <taxon>Eukaryota</taxon>
        <taxon>Sar</taxon>
        <taxon>Stramenopiles</taxon>
        <taxon>Oomycota</taxon>
        <taxon>Peronosporomycetes</taxon>
        <taxon>Peronosporales</taxon>
        <taxon>Peronosporaceae</taxon>
        <taxon>Plasmopara</taxon>
    </lineage>
</organism>
<dbReference type="GeneID" id="59052827"/>